<dbReference type="PROSITE" id="PS00356">
    <property type="entry name" value="HTH_LACI_1"/>
    <property type="match status" value="1"/>
</dbReference>
<evidence type="ECO:0000256" key="3">
    <source>
        <dbReference type="ARBA" id="ARBA00023163"/>
    </source>
</evidence>
<dbReference type="Gene3D" id="3.40.50.2300">
    <property type="match status" value="2"/>
</dbReference>
<comment type="caution">
    <text evidence="5">The sequence shown here is derived from an EMBL/GenBank/DDBJ whole genome shotgun (WGS) entry which is preliminary data.</text>
</comment>
<keyword evidence="3" id="KW-0804">Transcription</keyword>
<dbReference type="SUPFAM" id="SSF53822">
    <property type="entry name" value="Periplasmic binding protein-like I"/>
    <property type="match status" value="1"/>
</dbReference>
<dbReference type="SMART" id="SM00354">
    <property type="entry name" value="HTH_LACI"/>
    <property type="match status" value="1"/>
</dbReference>
<reference evidence="5 6" key="1">
    <citation type="submission" date="2020-08" db="EMBL/GenBank/DDBJ databases">
        <title>The genome sequence of type strain Novosphingobium flavum NBRC 111647.</title>
        <authorList>
            <person name="Liu Y."/>
        </authorList>
    </citation>
    <scope>NUCLEOTIDE SEQUENCE [LARGE SCALE GENOMIC DNA]</scope>
    <source>
        <strain evidence="5 6">NBRC 111647</strain>
    </source>
</reference>
<dbReference type="GO" id="GO:0003700">
    <property type="term" value="F:DNA-binding transcription factor activity"/>
    <property type="evidence" value="ECO:0007669"/>
    <property type="project" value="TreeGrafter"/>
</dbReference>
<dbReference type="Proteomes" id="UP000566813">
    <property type="component" value="Unassembled WGS sequence"/>
</dbReference>
<dbReference type="PROSITE" id="PS50932">
    <property type="entry name" value="HTH_LACI_2"/>
    <property type="match status" value="1"/>
</dbReference>
<dbReference type="Pfam" id="PF13377">
    <property type="entry name" value="Peripla_BP_3"/>
    <property type="match status" value="1"/>
</dbReference>
<evidence type="ECO:0000313" key="5">
    <source>
        <dbReference type="EMBL" id="MBC2666704.1"/>
    </source>
</evidence>
<sequence>MSTIIDVAREAGVSSATVSRVMSAPHQVAEGTRARVLATMARLGYTPNIAAKTLRTLRTDKVVVAVPDITNPFCAQFIRGVEEAASAAGYAVLLGDTRYDKNREEQYAMMVRRREADGLILLGHGTPTCLREVLDDSGRPLPFINACGFSPDPRIPAVQIDNLHAAAEVIEHLADLGHKRIGIISGPRAAPNSKDRITGVHSVQLERPDLEISAVEGDFSINSGLRRTLELLDSPNPPTAIFCLSDEMAMGALAAFRERGLTCPRDISLAGFDDIAYAQYMNPPLTTVRQPMESMGHEVFRILHDFLTGTPSLVRRVTLAHQLIARESTGPAPKA</sequence>
<dbReference type="PANTHER" id="PTHR30146">
    <property type="entry name" value="LACI-RELATED TRANSCRIPTIONAL REPRESSOR"/>
    <property type="match status" value="1"/>
</dbReference>
<dbReference type="CDD" id="cd01392">
    <property type="entry name" value="HTH_LacI"/>
    <property type="match status" value="1"/>
</dbReference>
<keyword evidence="2 5" id="KW-0238">DNA-binding</keyword>
<keyword evidence="1" id="KW-0805">Transcription regulation</keyword>
<feature type="domain" description="HTH lacI-type" evidence="4">
    <location>
        <begin position="2"/>
        <end position="56"/>
    </location>
</feature>
<evidence type="ECO:0000259" key="4">
    <source>
        <dbReference type="PROSITE" id="PS50932"/>
    </source>
</evidence>
<dbReference type="CDD" id="cd06284">
    <property type="entry name" value="PBP1_LacI-like"/>
    <property type="match status" value="1"/>
</dbReference>
<dbReference type="Gene3D" id="1.10.260.40">
    <property type="entry name" value="lambda repressor-like DNA-binding domains"/>
    <property type="match status" value="1"/>
</dbReference>
<dbReference type="EMBL" id="JACLAW010000011">
    <property type="protein sequence ID" value="MBC2666704.1"/>
    <property type="molecule type" value="Genomic_DNA"/>
</dbReference>
<dbReference type="PANTHER" id="PTHR30146:SF109">
    <property type="entry name" value="HTH-TYPE TRANSCRIPTIONAL REGULATOR GALS"/>
    <property type="match status" value="1"/>
</dbReference>
<name>A0A7X1KMJ8_9SPHN</name>
<accession>A0A7X1KMJ8</accession>
<gene>
    <name evidence="5" type="ORF">H7F51_14375</name>
</gene>
<dbReference type="InterPro" id="IPR028082">
    <property type="entry name" value="Peripla_BP_I"/>
</dbReference>
<proteinExistence type="predicted"/>
<dbReference type="Pfam" id="PF00356">
    <property type="entry name" value="LacI"/>
    <property type="match status" value="1"/>
</dbReference>
<dbReference type="InterPro" id="IPR010982">
    <property type="entry name" value="Lambda_DNA-bd_dom_sf"/>
</dbReference>
<keyword evidence="6" id="KW-1185">Reference proteome</keyword>
<dbReference type="PRINTS" id="PR00036">
    <property type="entry name" value="HTHLACI"/>
</dbReference>
<evidence type="ECO:0000256" key="1">
    <source>
        <dbReference type="ARBA" id="ARBA00023015"/>
    </source>
</evidence>
<dbReference type="InterPro" id="IPR046335">
    <property type="entry name" value="LacI/GalR-like_sensor"/>
</dbReference>
<dbReference type="GO" id="GO:0000976">
    <property type="term" value="F:transcription cis-regulatory region binding"/>
    <property type="evidence" value="ECO:0007669"/>
    <property type="project" value="TreeGrafter"/>
</dbReference>
<evidence type="ECO:0000313" key="6">
    <source>
        <dbReference type="Proteomes" id="UP000566813"/>
    </source>
</evidence>
<evidence type="ECO:0000256" key="2">
    <source>
        <dbReference type="ARBA" id="ARBA00023125"/>
    </source>
</evidence>
<dbReference type="InterPro" id="IPR000843">
    <property type="entry name" value="HTH_LacI"/>
</dbReference>
<protein>
    <submittedName>
        <fullName evidence="5">LacI family DNA-binding transcriptional regulator</fullName>
    </submittedName>
</protein>
<dbReference type="AlphaFoldDB" id="A0A7X1KMJ8"/>
<dbReference type="SUPFAM" id="SSF47413">
    <property type="entry name" value="lambda repressor-like DNA-binding domains"/>
    <property type="match status" value="1"/>
</dbReference>
<organism evidence="5 6">
    <name type="scientific">Novosphingobium flavum</name>
    <dbReference type="NCBI Taxonomy" id="1778672"/>
    <lineage>
        <taxon>Bacteria</taxon>
        <taxon>Pseudomonadati</taxon>
        <taxon>Pseudomonadota</taxon>
        <taxon>Alphaproteobacteria</taxon>
        <taxon>Sphingomonadales</taxon>
        <taxon>Sphingomonadaceae</taxon>
        <taxon>Novosphingobium</taxon>
    </lineage>
</organism>
<dbReference type="RefSeq" id="WP_185665001.1">
    <property type="nucleotide sequence ID" value="NZ_JACLAW010000011.1"/>
</dbReference>